<dbReference type="Proteomes" id="UP001283361">
    <property type="component" value="Unassembled WGS sequence"/>
</dbReference>
<organism evidence="2 3">
    <name type="scientific">Elysia crispata</name>
    <name type="common">lettuce slug</name>
    <dbReference type="NCBI Taxonomy" id="231223"/>
    <lineage>
        <taxon>Eukaryota</taxon>
        <taxon>Metazoa</taxon>
        <taxon>Spiralia</taxon>
        <taxon>Lophotrochozoa</taxon>
        <taxon>Mollusca</taxon>
        <taxon>Gastropoda</taxon>
        <taxon>Heterobranchia</taxon>
        <taxon>Euthyneura</taxon>
        <taxon>Panpulmonata</taxon>
        <taxon>Sacoglossa</taxon>
        <taxon>Placobranchoidea</taxon>
        <taxon>Plakobranchidae</taxon>
        <taxon>Elysia</taxon>
    </lineage>
</organism>
<evidence type="ECO:0000313" key="3">
    <source>
        <dbReference type="Proteomes" id="UP001283361"/>
    </source>
</evidence>
<sequence>MKKNRKLKQQVTDLTPPHANPDFSNTQPGIDSERKLVGNLPRLRTEADGTHINKCKNFLILLRQPLLHFSEHRDDQEVLVNWLALNVSGNLTTVTERLQAQPAMTSDLTSLMVEARAQLTHIDQSCSSPAHLPFAPASTHQKTSH</sequence>
<accession>A0AAE0ZHC6</accession>
<keyword evidence="3" id="KW-1185">Reference proteome</keyword>
<feature type="region of interest" description="Disordered" evidence="1">
    <location>
        <begin position="1"/>
        <end position="31"/>
    </location>
</feature>
<proteinExistence type="predicted"/>
<gene>
    <name evidence="2" type="ORF">RRG08_027048</name>
</gene>
<name>A0AAE0ZHC6_9GAST</name>
<dbReference type="EMBL" id="JAWDGP010003917">
    <property type="protein sequence ID" value="KAK3769478.1"/>
    <property type="molecule type" value="Genomic_DNA"/>
</dbReference>
<comment type="caution">
    <text evidence="2">The sequence shown here is derived from an EMBL/GenBank/DDBJ whole genome shotgun (WGS) entry which is preliminary data.</text>
</comment>
<reference evidence="2" key="1">
    <citation type="journal article" date="2023" name="G3 (Bethesda)">
        <title>A reference genome for the long-term kleptoplast-retaining sea slug Elysia crispata morphotype clarki.</title>
        <authorList>
            <person name="Eastman K.E."/>
            <person name="Pendleton A.L."/>
            <person name="Shaikh M.A."/>
            <person name="Suttiyut T."/>
            <person name="Ogas R."/>
            <person name="Tomko P."/>
            <person name="Gavelis G."/>
            <person name="Widhalm J.R."/>
            <person name="Wisecaver J.H."/>
        </authorList>
    </citation>
    <scope>NUCLEOTIDE SEQUENCE</scope>
    <source>
        <strain evidence="2">ECLA1</strain>
    </source>
</reference>
<evidence type="ECO:0000313" key="2">
    <source>
        <dbReference type="EMBL" id="KAK3769478.1"/>
    </source>
</evidence>
<dbReference type="AlphaFoldDB" id="A0AAE0ZHC6"/>
<protein>
    <submittedName>
        <fullName evidence="2">Uncharacterized protein</fullName>
    </submittedName>
</protein>
<evidence type="ECO:0000256" key="1">
    <source>
        <dbReference type="SAM" id="MobiDB-lite"/>
    </source>
</evidence>